<protein>
    <submittedName>
        <fullName evidence="2">Uncharacterized protein</fullName>
    </submittedName>
</protein>
<dbReference type="EMBL" id="BJYD01000006">
    <property type="protein sequence ID" value="GEN52523.1"/>
    <property type="molecule type" value="Genomic_DNA"/>
</dbReference>
<keyword evidence="1" id="KW-1133">Transmembrane helix</keyword>
<gene>
    <name evidence="2" type="ORF">HFA01_07850</name>
</gene>
<evidence type="ECO:0000313" key="3">
    <source>
        <dbReference type="Proteomes" id="UP000321886"/>
    </source>
</evidence>
<reference evidence="2 3" key="1">
    <citation type="submission" date="2019-07" db="EMBL/GenBank/DDBJ databases">
        <title>Whole genome shotgun sequence of Halobacillus faecis NBRC 103569.</title>
        <authorList>
            <person name="Hosoyama A."/>
            <person name="Uohara A."/>
            <person name="Ohji S."/>
            <person name="Ichikawa N."/>
        </authorList>
    </citation>
    <scope>NUCLEOTIDE SEQUENCE [LARGE SCALE GENOMIC DNA]</scope>
    <source>
        <strain evidence="2 3">NBRC 103569</strain>
    </source>
</reference>
<dbReference type="OrthoDB" id="2966947at2"/>
<name>A0A511WQH8_9BACI</name>
<dbReference type="RefSeq" id="WP_146813395.1">
    <property type="nucleotide sequence ID" value="NZ_BJYD01000006.1"/>
</dbReference>
<accession>A0A511WQH8</accession>
<organism evidence="2 3">
    <name type="scientific">Halobacillus faecis</name>
    <dbReference type="NCBI Taxonomy" id="360184"/>
    <lineage>
        <taxon>Bacteria</taxon>
        <taxon>Bacillati</taxon>
        <taxon>Bacillota</taxon>
        <taxon>Bacilli</taxon>
        <taxon>Bacillales</taxon>
        <taxon>Bacillaceae</taxon>
        <taxon>Halobacillus</taxon>
    </lineage>
</organism>
<dbReference type="AlphaFoldDB" id="A0A511WQH8"/>
<keyword evidence="3" id="KW-1185">Reference proteome</keyword>
<keyword evidence="1" id="KW-0472">Membrane</keyword>
<feature type="transmembrane region" description="Helical" evidence="1">
    <location>
        <begin position="38"/>
        <end position="59"/>
    </location>
</feature>
<proteinExistence type="predicted"/>
<sequence length="214" mass="23421">MVNERVRKTALIVLPIMAAVTLIAVGATGAYFKDDVNIGNVFVLISIIGAAVFAFLFLLFRRKTGLVIGLMLAFLLATPVLFYLINKPTTTTFGEVLPNHISSGQMVTEIKIYTEMGKPFKSVTLEDPEEMKSVLQSPSDMTLVTSDDGFSTHLYSIWLEGGSYGDEIQIIIGKDAVRIWGSMDGEGVGGEYKIEGENTLLQVIENGEFDWVKG</sequence>
<keyword evidence="1" id="KW-0812">Transmembrane</keyword>
<comment type="caution">
    <text evidence="2">The sequence shown here is derived from an EMBL/GenBank/DDBJ whole genome shotgun (WGS) entry which is preliminary data.</text>
</comment>
<feature type="transmembrane region" description="Helical" evidence="1">
    <location>
        <begin position="12"/>
        <end position="32"/>
    </location>
</feature>
<feature type="transmembrane region" description="Helical" evidence="1">
    <location>
        <begin position="66"/>
        <end position="85"/>
    </location>
</feature>
<evidence type="ECO:0000313" key="2">
    <source>
        <dbReference type="EMBL" id="GEN52523.1"/>
    </source>
</evidence>
<evidence type="ECO:0000256" key="1">
    <source>
        <dbReference type="SAM" id="Phobius"/>
    </source>
</evidence>
<dbReference type="Proteomes" id="UP000321886">
    <property type="component" value="Unassembled WGS sequence"/>
</dbReference>